<dbReference type="EMBL" id="SDOX01000145">
    <property type="protein sequence ID" value="TFJ81006.1"/>
    <property type="molecule type" value="Genomic_DNA"/>
</dbReference>
<feature type="compositionally biased region" description="Polar residues" evidence="9">
    <location>
        <begin position="1"/>
        <end position="32"/>
    </location>
</feature>
<dbReference type="OrthoDB" id="1718at2759"/>
<dbReference type="Pfam" id="PF19833">
    <property type="entry name" value="RecG_dom3_C"/>
    <property type="match status" value="1"/>
</dbReference>
<dbReference type="SUPFAM" id="SSF50249">
    <property type="entry name" value="Nucleic acid-binding proteins"/>
    <property type="match status" value="1"/>
</dbReference>
<keyword evidence="13" id="KW-1185">Reference proteome</keyword>
<dbReference type="InterPro" id="IPR001650">
    <property type="entry name" value="Helicase_C-like"/>
</dbReference>
<evidence type="ECO:0000256" key="6">
    <source>
        <dbReference type="ARBA" id="ARBA00023125"/>
    </source>
</evidence>
<dbReference type="SMART" id="SM00479">
    <property type="entry name" value="EXOIII"/>
    <property type="match status" value="1"/>
</dbReference>
<evidence type="ECO:0000259" key="10">
    <source>
        <dbReference type="PROSITE" id="PS51192"/>
    </source>
</evidence>
<dbReference type="InterPro" id="IPR033454">
    <property type="entry name" value="RecG_wedge"/>
</dbReference>
<dbReference type="CDD" id="cd06127">
    <property type="entry name" value="DEDDh"/>
    <property type="match status" value="1"/>
</dbReference>
<feature type="domain" description="Helicase ATP-binding" evidence="10">
    <location>
        <begin position="389"/>
        <end position="596"/>
    </location>
</feature>
<dbReference type="InterPro" id="IPR013520">
    <property type="entry name" value="Ribonucl_H"/>
</dbReference>
<dbReference type="Pfam" id="PF17191">
    <property type="entry name" value="RecG_wedge"/>
    <property type="match status" value="1"/>
</dbReference>
<dbReference type="InterPro" id="IPR036397">
    <property type="entry name" value="RNaseH_sf"/>
</dbReference>
<proteinExistence type="predicted"/>
<comment type="caution">
    <text evidence="12">The sequence shown here is derived from an EMBL/GenBank/DDBJ whole genome shotgun (WGS) entry which is preliminary data.</text>
</comment>
<dbReference type="InterPro" id="IPR014001">
    <property type="entry name" value="Helicase_ATP-bd"/>
</dbReference>
<dbReference type="Pfam" id="PF00270">
    <property type="entry name" value="DEAD"/>
    <property type="match status" value="2"/>
</dbReference>
<keyword evidence="2" id="KW-0227">DNA damage</keyword>
<dbReference type="SMART" id="SM00490">
    <property type="entry name" value="HELICc"/>
    <property type="match status" value="1"/>
</dbReference>
<evidence type="ECO:0000256" key="2">
    <source>
        <dbReference type="ARBA" id="ARBA00022763"/>
    </source>
</evidence>
<dbReference type="Gene3D" id="3.40.50.300">
    <property type="entry name" value="P-loop containing nucleotide triphosphate hydrolases"/>
    <property type="match status" value="3"/>
</dbReference>
<evidence type="ECO:0000256" key="9">
    <source>
        <dbReference type="SAM" id="MobiDB-lite"/>
    </source>
</evidence>
<evidence type="ECO:0000256" key="8">
    <source>
        <dbReference type="ARBA" id="ARBA00049819"/>
    </source>
</evidence>
<evidence type="ECO:0000313" key="13">
    <source>
        <dbReference type="Proteomes" id="UP000355283"/>
    </source>
</evidence>
<dbReference type="InterPro" id="IPR012337">
    <property type="entry name" value="RNaseH-like_sf"/>
</dbReference>
<dbReference type="GO" id="GO:0003678">
    <property type="term" value="F:DNA helicase activity"/>
    <property type="evidence" value="ECO:0007669"/>
    <property type="project" value="TreeGrafter"/>
</dbReference>
<dbReference type="PROSITE" id="PS51194">
    <property type="entry name" value="HELICASE_CTER"/>
    <property type="match status" value="1"/>
</dbReference>
<evidence type="ECO:0000256" key="5">
    <source>
        <dbReference type="ARBA" id="ARBA00022840"/>
    </source>
</evidence>
<name>A0A4D9CQG2_9STRA</name>
<keyword evidence="1" id="KW-0547">Nucleotide-binding</keyword>
<evidence type="ECO:0000256" key="1">
    <source>
        <dbReference type="ARBA" id="ARBA00022741"/>
    </source>
</evidence>
<dbReference type="InterPro" id="IPR011545">
    <property type="entry name" value="DEAD/DEAH_box_helicase_dom"/>
</dbReference>
<keyword evidence="3" id="KW-0378">Hydrolase</keyword>
<keyword evidence="5" id="KW-0067">ATP-binding</keyword>
<evidence type="ECO:0000256" key="4">
    <source>
        <dbReference type="ARBA" id="ARBA00022806"/>
    </source>
</evidence>
<dbReference type="InterPro" id="IPR027417">
    <property type="entry name" value="P-loop_NTPase"/>
</dbReference>
<dbReference type="GO" id="GO:0006281">
    <property type="term" value="P:DNA repair"/>
    <property type="evidence" value="ECO:0007669"/>
    <property type="project" value="UniProtKB-KW"/>
</dbReference>
<accession>A0A4D9CQG2</accession>
<reference evidence="12 13" key="1">
    <citation type="submission" date="2019-01" db="EMBL/GenBank/DDBJ databases">
        <title>Nuclear Genome Assembly of the Microalgal Biofuel strain Nannochloropsis salina CCMP1776.</title>
        <authorList>
            <person name="Hovde B."/>
        </authorList>
    </citation>
    <scope>NUCLEOTIDE SEQUENCE [LARGE SCALE GENOMIC DNA]</scope>
    <source>
        <strain evidence="12 13">CCMP1776</strain>
    </source>
</reference>
<evidence type="ECO:0000313" key="12">
    <source>
        <dbReference type="EMBL" id="TFJ81006.1"/>
    </source>
</evidence>
<keyword evidence="6" id="KW-0238">DNA-binding</keyword>
<organism evidence="12 13">
    <name type="scientific">Nannochloropsis salina CCMP1776</name>
    <dbReference type="NCBI Taxonomy" id="1027361"/>
    <lineage>
        <taxon>Eukaryota</taxon>
        <taxon>Sar</taxon>
        <taxon>Stramenopiles</taxon>
        <taxon>Ochrophyta</taxon>
        <taxon>Eustigmatophyceae</taxon>
        <taxon>Eustigmatales</taxon>
        <taxon>Monodopsidaceae</taxon>
        <taxon>Microchloropsis</taxon>
        <taxon>Microchloropsis salina</taxon>
    </lineage>
</organism>
<evidence type="ECO:0000256" key="3">
    <source>
        <dbReference type="ARBA" id="ARBA00022801"/>
    </source>
</evidence>
<dbReference type="PROSITE" id="PS51192">
    <property type="entry name" value="HELICASE_ATP_BIND_1"/>
    <property type="match status" value="1"/>
</dbReference>
<sequence length="1296" mass="142226">MTAASPQASFSTASSQTRSTYPVLSPSRTSAHQHVDPPQQPRRRQRRPGLSLTSPPLLPSTPACRHAPAVHALFENVATIKGVGPAAAESLGRMGIHTVLDLLFHLPVGVLDWGQVKLVRDLQEGDTASVAVRVVGHTEAEGRRPLTIHCLDSEGSPLDLLFFLYKRDLRHFYLRRFQEGSVHRLQGKVARAKYGDKSLCMSHPEAVKMDGQRRDNVTVEPIYRLTQGLNANKLRDFLREALRTLQPAPAPASLAPPATAGHPQPLFSDWLKDSFREDKCWPTFHEALLRVHNPSCVEDVHASSKARQRLAFDELLATQLPTALRRAVERKNAVTAASSALASSFSSTSSSLVCAVGGDGHLTGPLIQQLPFQMTAGQKRTVNEIWADMASKHGRMVRLLQGDVGTGKTLCALLGMLRAIEGGWQAAMLAPTEILAFQHKDTLQELSRGLKVQVREMEAVEETRGISAHTDGGSQSGSRPGDDAQRLGGSEEGEGAWRPLRIEVLTSNSKRGKARKALLEELRRGEIDILIGTHSLLSDEVVFRDLGLTVIDEEHRFGVRQREKLSNDTNVLYMSATPIPRTLLLTNYGDMEVSRLDEAPARDVQVTTSIFPLTSLVQIAERLRKKILENSGEKVFWVLPCIEEKRSSDKDRTEEGEEKRGEAGEECVKITSVTQRHQAMVELLGEELVGMVHGRMDSESKLQALRDFSAGVTRVLVSTSVVEVGVDVPDATVCIVEHAEYFGLSQLHQLRGRIGRGYAVSAKADRKAMDQLTECHCVLAYDDTSPNKEKALQRLLTLKKTVDGFEIAEQDLKLRGPGEVLGNRQSGHKGFRLVDLAKHEGLLDEANQVARAHADSVVRREEGCTVEAVAHGNILEYEGVETLLRIFEAKPSSSGENIQKESRPSSSSSSSSSKVSTQSKNNSLLESTASPSSSMKLSMGGVSKKKPPTSLQKSKSAPIANACTAPAPSSISDLPPGWTTVTYGDRFEISTPPPSSGDEEIEGGELTLMPGTEPVLSTRFSIDDLPIPRVSIDLEAEDVTFIIFDTETTGLRAESERIIQLAAKVLSPSDWGGGEDDEQANQLAAAGLASGGEPEDGLLFNGYVDPGFWIPAKITEITGISNEFLFRQRARRFEEVWPDFLRWVNAVRGGKPVVLVAHNAGFDHKMLMFDLRRSNLDERVFKEETQIVGMMDTLAVFRGDEIWSRRSGDGLPIKPNTFRQGALYRYLLRDDLQNAHSAKGDVLGLEALLKHPFVNKKWRSAGSAHVLELGGWRDERVSEGVKDRLPIPLMVAKVAK</sequence>
<feature type="region of interest" description="Disordered" evidence="9">
    <location>
        <begin position="462"/>
        <end position="493"/>
    </location>
</feature>
<evidence type="ECO:0000259" key="11">
    <source>
        <dbReference type="PROSITE" id="PS51194"/>
    </source>
</evidence>
<dbReference type="Gene3D" id="3.30.420.10">
    <property type="entry name" value="Ribonuclease H-like superfamily/Ribonuclease H"/>
    <property type="match status" value="1"/>
</dbReference>
<dbReference type="SUPFAM" id="SSF52540">
    <property type="entry name" value="P-loop containing nucleoside triphosphate hydrolases"/>
    <property type="match status" value="2"/>
</dbReference>
<dbReference type="SUPFAM" id="SSF53098">
    <property type="entry name" value="Ribonuclease H-like"/>
    <property type="match status" value="1"/>
</dbReference>
<dbReference type="InterPro" id="IPR045562">
    <property type="entry name" value="RecG_dom3_C"/>
</dbReference>
<keyword evidence="4" id="KW-0347">Helicase</keyword>
<dbReference type="Proteomes" id="UP000355283">
    <property type="component" value="Unassembled WGS sequence"/>
</dbReference>
<feature type="domain" description="Helicase C-terminal" evidence="11">
    <location>
        <begin position="615"/>
        <end position="813"/>
    </location>
</feature>
<protein>
    <recommendedName>
        <fullName evidence="8">Probable DNA 3'-5' helicase RecG</fullName>
    </recommendedName>
</protein>
<dbReference type="InterPro" id="IPR047112">
    <property type="entry name" value="RecG/Mfd"/>
</dbReference>
<dbReference type="InterPro" id="IPR012340">
    <property type="entry name" value="NA-bd_OB-fold"/>
</dbReference>
<dbReference type="GO" id="GO:0003677">
    <property type="term" value="F:DNA binding"/>
    <property type="evidence" value="ECO:0007669"/>
    <property type="project" value="UniProtKB-KW"/>
</dbReference>
<dbReference type="PANTHER" id="PTHR47964:SF1">
    <property type="entry name" value="ATP-DEPENDENT DNA HELICASE HOMOLOG RECG, CHLOROPLASTIC"/>
    <property type="match status" value="1"/>
</dbReference>
<feature type="region of interest" description="Disordered" evidence="9">
    <location>
        <begin position="1"/>
        <end position="61"/>
    </location>
</feature>
<gene>
    <name evidence="12" type="ORF">NSK_007649</name>
</gene>
<dbReference type="GO" id="GO:0005524">
    <property type="term" value="F:ATP binding"/>
    <property type="evidence" value="ECO:0007669"/>
    <property type="project" value="UniProtKB-KW"/>
</dbReference>
<dbReference type="Pfam" id="PF00929">
    <property type="entry name" value="RNase_T"/>
    <property type="match status" value="1"/>
</dbReference>
<dbReference type="PANTHER" id="PTHR47964">
    <property type="entry name" value="ATP-DEPENDENT DNA HELICASE HOMOLOG RECG, CHLOROPLASTIC"/>
    <property type="match status" value="1"/>
</dbReference>
<dbReference type="SMART" id="SM00487">
    <property type="entry name" value="DEXDc"/>
    <property type="match status" value="1"/>
</dbReference>
<dbReference type="Pfam" id="PF00271">
    <property type="entry name" value="Helicase_C"/>
    <property type="match status" value="1"/>
</dbReference>
<feature type="region of interest" description="Disordered" evidence="9">
    <location>
        <begin position="891"/>
        <end position="976"/>
    </location>
</feature>
<dbReference type="GO" id="GO:0016787">
    <property type="term" value="F:hydrolase activity"/>
    <property type="evidence" value="ECO:0007669"/>
    <property type="project" value="UniProtKB-KW"/>
</dbReference>
<keyword evidence="7" id="KW-0234">DNA repair</keyword>
<feature type="compositionally biased region" description="Low complexity" evidence="9">
    <location>
        <begin position="904"/>
        <end position="934"/>
    </location>
</feature>
<evidence type="ECO:0000256" key="7">
    <source>
        <dbReference type="ARBA" id="ARBA00023204"/>
    </source>
</evidence>